<proteinExistence type="predicted"/>
<dbReference type="EMBL" id="KN880552">
    <property type="protein sequence ID" value="KIY66507.1"/>
    <property type="molecule type" value="Genomic_DNA"/>
</dbReference>
<dbReference type="Proteomes" id="UP000054007">
    <property type="component" value="Unassembled WGS sequence"/>
</dbReference>
<evidence type="ECO:0000313" key="1">
    <source>
        <dbReference type="EMBL" id="KIY66507.1"/>
    </source>
</evidence>
<name>A0A0D7B7N5_9AGAR</name>
<organism evidence="1 2">
    <name type="scientific">Cylindrobasidium torrendii FP15055 ss-10</name>
    <dbReference type="NCBI Taxonomy" id="1314674"/>
    <lineage>
        <taxon>Eukaryota</taxon>
        <taxon>Fungi</taxon>
        <taxon>Dikarya</taxon>
        <taxon>Basidiomycota</taxon>
        <taxon>Agaricomycotina</taxon>
        <taxon>Agaricomycetes</taxon>
        <taxon>Agaricomycetidae</taxon>
        <taxon>Agaricales</taxon>
        <taxon>Marasmiineae</taxon>
        <taxon>Physalacriaceae</taxon>
        <taxon>Cylindrobasidium</taxon>
    </lineage>
</organism>
<evidence type="ECO:0000313" key="2">
    <source>
        <dbReference type="Proteomes" id="UP000054007"/>
    </source>
</evidence>
<keyword evidence="2" id="KW-1185">Reference proteome</keyword>
<reference evidence="1 2" key="1">
    <citation type="journal article" date="2015" name="Fungal Genet. Biol.">
        <title>Evolution of novel wood decay mechanisms in Agaricales revealed by the genome sequences of Fistulina hepatica and Cylindrobasidium torrendii.</title>
        <authorList>
            <person name="Floudas D."/>
            <person name="Held B.W."/>
            <person name="Riley R."/>
            <person name="Nagy L.G."/>
            <person name="Koehler G."/>
            <person name="Ransdell A.S."/>
            <person name="Younus H."/>
            <person name="Chow J."/>
            <person name="Chiniquy J."/>
            <person name="Lipzen A."/>
            <person name="Tritt A."/>
            <person name="Sun H."/>
            <person name="Haridas S."/>
            <person name="LaButti K."/>
            <person name="Ohm R.A."/>
            <person name="Kues U."/>
            <person name="Blanchette R.A."/>
            <person name="Grigoriev I.V."/>
            <person name="Minto R.E."/>
            <person name="Hibbett D.S."/>
        </authorList>
    </citation>
    <scope>NUCLEOTIDE SEQUENCE [LARGE SCALE GENOMIC DNA]</scope>
    <source>
        <strain evidence="1 2">FP15055 ss-10</strain>
    </source>
</reference>
<protein>
    <submittedName>
        <fullName evidence="1">Uncharacterized protein</fullName>
    </submittedName>
</protein>
<gene>
    <name evidence="1" type="ORF">CYLTODRAFT_423361</name>
</gene>
<accession>A0A0D7B7N5</accession>
<sequence length="80" mass="8857">MAPIFLELGWYTEGRYGPRYHPVVREMYPHYQYTEDSTPYAEGALPTKTNGRGIWNGVVSALCGGENGEDVELGSVEESG</sequence>
<dbReference type="AlphaFoldDB" id="A0A0D7B7N5"/>